<keyword evidence="4" id="KW-0145">Chemotaxis</keyword>
<name>A0A370FQ26_9BURK</name>
<dbReference type="PROSITE" id="PS50122">
    <property type="entry name" value="CHEB"/>
    <property type="match status" value="1"/>
</dbReference>
<comment type="caution">
    <text evidence="7">The sequence shown here is derived from an EMBL/GenBank/DDBJ whole genome shotgun (WGS) entry which is preliminary data.</text>
</comment>
<dbReference type="GO" id="GO:0008984">
    <property type="term" value="F:protein-glutamate methylesterase activity"/>
    <property type="evidence" value="ECO:0007669"/>
    <property type="project" value="UniProtKB-EC"/>
</dbReference>
<dbReference type="AlphaFoldDB" id="A0A370FQ26"/>
<dbReference type="Pfam" id="PF01339">
    <property type="entry name" value="CheB_methylest"/>
    <property type="match status" value="1"/>
</dbReference>
<dbReference type="Gene3D" id="3.40.50.180">
    <property type="entry name" value="Methylesterase CheB, C-terminal domain"/>
    <property type="match status" value="1"/>
</dbReference>
<dbReference type="InterPro" id="IPR000673">
    <property type="entry name" value="Sig_transdc_resp-reg_Me-estase"/>
</dbReference>
<evidence type="ECO:0000256" key="5">
    <source>
        <dbReference type="SAM" id="MobiDB-lite"/>
    </source>
</evidence>
<keyword evidence="8" id="KW-1185">Reference proteome</keyword>
<dbReference type="SUPFAM" id="SSF52738">
    <property type="entry name" value="Methylesterase CheB, C-terminal domain"/>
    <property type="match status" value="1"/>
</dbReference>
<keyword evidence="1 4" id="KW-0378">Hydrolase</keyword>
<dbReference type="GO" id="GO:0006935">
    <property type="term" value="P:chemotaxis"/>
    <property type="evidence" value="ECO:0007669"/>
    <property type="project" value="UniProtKB-UniRule"/>
</dbReference>
<feature type="domain" description="CheB-type methylesterase" evidence="6">
    <location>
        <begin position="28"/>
        <end position="207"/>
    </location>
</feature>
<evidence type="ECO:0000259" key="6">
    <source>
        <dbReference type="PROSITE" id="PS50122"/>
    </source>
</evidence>
<dbReference type="RefSeq" id="WP_114802417.1">
    <property type="nucleotide sequence ID" value="NZ_QQAV01000002.1"/>
</dbReference>
<feature type="active site" evidence="4">
    <location>
        <position position="67"/>
    </location>
</feature>
<dbReference type="STRING" id="433924.NS331_10760"/>
<dbReference type="EC" id="3.1.1.61" evidence="2"/>
<dbReference type="GO" id="GO:0005737">
    <property type="term" value="C:cytoplasm"/>
    <property type="evidence" value="ECO:0007669"/>
    <property type="project" value="InterPro"/>
</dbReference>
<dbReference type="CDD" id="cd16433">
    <property type="entry name" value="CheB"/>
    <property type="match status" value="1"/>
</dbReference>
<dbReference type="EMBL" id="QQAV01000002">
    <property type="protein sequence ID" value="RDI27333.1"/>
    <property type="molecule type" value="Genomic_DNA"/>
</dbReference>
<gene>
    <name evidence="7" type="ORF">DFR41_102369</name>
</gene>
<evidence type="ECO:0000313" key="8">
    <source>
        <dbReference type="Proteomes" id="UP000255265"/>
    </source>
</evidence>
<evidence type="ECO:0000256" key="2">
    <source>
        <dbReference type="ARBA" id="ARBA00039140"/>
    </source>
</evidence>
<dbReference type="Proteomes" id="UP000255265">
    <property type="component" value="Unassembled WGS sequence"/>
</dbReference>
<feature type="active site" evidence="4">
    <location>
        <position position="160"/>
    </location>
</feature>
<evidence type="ECO:0000256" key="3">
    <source>
        <dbReference type="ARBA" id="ARBA00048267"/>
    </source>
</evidence>
<comment type="catalytic activity">
    <reaction evidence="3">
        <text>[protein]-L-glutamate 5-O-methyl ester + H2O = L-glutamyl-[protein] + methanol + H(+)</text>
        <dbReference type="Rhea" id="RHEA:23236"/>
        <dbReference type="Rhea" id="RHEA-COMP:10208"/>
        <dbReference type="Rhea" id="RHEA-COMP:10311"/>
        <dbReference type="ChEBI" id="CHEBI:15377"/>
        <dbReference type="ChEBI" id="CHEBI:15378"/>
        <dbReference type="ChEBI" id="CHEBI:17790"/>
        <dbReference type="ChEBI" id="CHEBI:29973"/>
        <dbReference type="ChEBI" id="CHEBI:82795"/>
        <dbReference type="EC" id="3.1.1.61"/>
    </reaction>
</comment>
<organism evidence="7 8">
    <name type="scientific">Pseudacidovorax intermedius</name>
    <dbReference type="NCBI Taxonomy" id="433924"/>
    <lineage>
        <taxon>Bacteria</taxon>
        <taxon>Pseudomonadati</taxon>
        <taxon>Pseudomonadota</taxon>
        <taxon>Betaproteobacteria</taxon>
        <taxon>Burkholderiales</taxon>
        <taxon>Comamonadaceae</taxon>
        <taxon>Pseudacidovorax</taxon>
    </lineage>
</organism>
<proteinExistence type="predicted"/>
<dbReference type="PANTHER" id="PTHR42872">
    <property type="entry name" value="PROTEIN-GLUTAMATE METHYLESTERASE/PROTEIN-GLUTAMINE GLUTAMINASE"/>
    <property type="match status" value="1"/>
</dbReference>
<dbReference type="InterPro" id="IPR035909">
    <property type="entry name" value="CheB_C"/>
</dbReference>
<reference evidence="7 8" key="1">
    <citation type="submission" date="2018-07" db="EMBL/GenBank/DDBJ databases">
        <title>Genomic Encyclopedia of Type Strains, Phase IV (KMG-IV): sequencing the most valuable type-strain genomes for metagenomic binning, comparative biology and taxonomic classification.</title>
        <authorList>
            <person name="Goeker M."/>
        </authorList>
    </citation>
    <scope>NUCLEOTIDE SEQUENCE [LARGE SCALE GENOMIC DNA]</scope>
    <source>
        <strain evidence="7 8">DSM 21352</strain>
    </source>
</reference>
<evidence type="ECO:0000256" key="1">
    <source>
        <dbReference type="ARBA" id="ARBA00022801"/>
    </source>
</evidence>
<evidence type="ECO:0000313" key="7">
    <source>
        <dbReference type="EMBL" id="RDI27333.1"/>
    </source>
</evidence>
<sequence length="221" mass="23231">MSAIRSPYATGHASPPSTLDDGDFDPGPLPQVDAVVVGASAGGVDALLRLTAALPTPWHLPLIAVLHLPQDRESRLADIFSHRLPIPACEARDKAAVEGATLHFAPPGYHLFIEADRHFSLSCEPPVHFSRPSIDLLMSSAADAYGPRLAGLLLTGANEDGAQGLADIAAAGGLTAVQSPGEAMAPQMPQSALALRQPDYVLPLAQLRRLLILLDAQHHAH</sequence>
<feature type="active site" evidence="4">
    <location>
        <position position="40"/>
    </location>
</feature>
<dbReference type="OrthoDB" id="9791760at2"/>
<protein>
    <recommendedName>
        <fullName evidence="2">protein-glutamate methylesterase</fullName>
        <ecNumber evidence="2">3.1.1.61</ecNumber>
    </recommendedName>
</protein>
<accession>A0A370FQ26</accession>
<feature type="region of interest" description="Disordered" evidence="5">
    <location>
        <begin position="1"/>
        <end position="25"/>
    </location>
</feature>
<dbReference type="PANTHER" id="PTHR42872:SF6">
    <property type="entry name" value="PROTEIN-GLUTAMATE METHYLESTERASE_PROTEIN-GLUTAMINE GLUTAMINASE"/>
    <property type="match status" value="1"/>
</dbReference>
<dbReference type="GO" id="GO:0000156">
    <property type="term" value="F:phosphorelay response regulator activity"/>
    <property type="evidence" value="ECO:0007669"/>
    <property type="project" value="InterPro"/>
</dbReference>
<evidence type="ECO:0000256" key="4">
    <source>
        <dbReference type="PROSITE-ProRule" id="PRU00050"/>
    </source>
</evidence>